<reference evidence="2 3" key="1">
    <citation type="submission" date="2016-09" db="EMBL/GenBank/DDBJ databases">
        <title>The draft genome of Dichanthelium oligosanthes: A C3 panicoid grass species.</title>
        <authorList>
            <person name="Studer A.J."/>
            <person name="Schnable J.C."/>
            <person name="Brutnell T.P."/>
        </authorList>
    </citation>
    <scope>NUCLEOTIDE SEQUENCE [LARGE SCALE GENOMIC DNA]</scope>
    <source>
        <strain evidence="3">cv. Kellogg 1175</strain>
        <tissue evidence="2">Leaf</tissue>
    </source>
</reference>
<evidence type="ECO:0000313" key="2">
    <source>
        <dbReference type="EMBL" id="OEL27824.1"/>
    </source>
</evidence>
<proteinExistence type="predicted"/>
<evidence type="ECO:0000313" key="3">
    <source>
        <dbReference type="Proteomes" id="UP000095767"/>
    </source>
</evidence>
<feature type="region of interest" description="Disordered" evidence="1">
    <location>
        <begin position="1"/>
        <end position="88"/>
    </location>
</feature>
<dbReference type="EMBL" id="LWDX02031558">
    <property type="protein sequence ID" value="OEL27824.1"/>
    <property type="molecule type" value="Genomic_DNA"/>
</dbReference>
<keyword evidence="3" id="KW-1185">Reference proteome</keyword>
<dbReference type="AlphaFoldDB" id="A0A1E5VRX2"/>
<accession>A0A1E5VRX2</accession>
<gene>
    <name evidence="2" type="ORF">BAE44_0011157</name>
</gene>
<organism evidence="2 3">
    <name type="scientific">Dichanthelium oligosanthes</name>
    <dbReference type="NCBI Taxonomy" id="888268"/>
    <lineage>
        <taxon>Eukaryota</taxon>
        <taxon>Viridiplantae</taxon>
        <taxon>Streptophyta</taxon>
        <taxon>Embryophyta</taxon>
        <taxon>Tracheophyta</taxon>
        <taxon>Spermatophyta</taxon>
        <taxon>Magnoliopsida</taxon>
        <taxon>Liliopsida</taxon>
        <taxon>Poales</taxon>
        <taxon>Poaceae</taxon>
        <taxon>PACMAD clade</taxon>
        <taxon>Panicoideae</taxon>
        <taxon>Panicodae</taxon>
        <taxon>Paniceae</taxon>
        <taxon>Dichantheliinae</taxon>
        <taxon>Dichanthelium</taxon>
    </lineage>
</organism>
<evidence type="ECO:0000256" key="1">
    <source>
        <dbReference type="SAM" id="MobiDB-lite"/>
    </source>
</evidence>
<sequence>MNSVDIWASPVNGTGPEVGARETAWAHNRTDPRAPPLHQLTRLQRRREEEGPEGAEGSRSRSGSHGRDGEAQDLRGEGARRRRVLPHRRIRSLSSSSCSSNLGFMGDCRKSSSTSSKRSGCRCYWQETVMNLHVFSWQCCPTFSAPCCGNQIPNVHPELRPWNSR</sequence>
<name>A0A1E5VRX2_9POAL</name>
<comment type="caution">
    <text evidence="2">The sequence shown here is derived from an EMBL/GenBank/DDBJ whole genome shotgun (WGS) entry which is preliminary data.</text>
</comment>
<feature type="compositionally biased region" description="Basic and acidic residues" evidence="1">
    <location>
        <begin position="65"/>
        <end position="79"/>
    </location>
</feature>
<dbReference type="Proteomes" id="UP000095767">
    <property type="component" value="Unassembled WGS sequence"/>
</dbReference>
<protein>
    <submittedName>
        <fullName evidence="2">Uncharacterized protein</fullName>
    </submittedName>
</protein>